<dbReference type="InterPro" id="IPR000515">
    <property type="entry name" value="MetI-like"/>
</dbReference>
<evidence type="ECO:0000256" key="5">
    <source>
        <dbReference type="ARBA" id="ARBA00022989"/>
    </source>
</evidence>
<evidence type="ECO:0000259" key="8">
    <source>
        <dbReference type="PROSITE" id="PS50928"/>
    </source>
</evidence>
<dbReference type="InterPro" id="IPR051393">
    <property type="entry name" value="ABC_transporter_permease"/>
</dbReference>
<evidence type="ECO:0000256" key="4">
    <source>
        <dbReference type="ARBA" id="ARBA00022692"/>
    </source>
</evidence>
<keyword evidence="3" id="KW-1003">Cell membrane</keyword>
<dbReference type="InterPro" id="IPR035906">
    <property type="entry name" value="MetI-like_sf"/>
</dbReference>
<dbReference type="KEGG" id="cle:Clole_3840"/>
<dbReference type="eggNOG" id="COG1175">
    <property type="taxonomic scope" value="Bacteria"/>
</dbReference>
<feature type="transmembrane region" description="Helical" evidence="7">
    <location>
        <begin position="7"/>
        <end position="33"/>
    </location>
</feature>
<gene>
    <name evidence="9" type="ordered locus">Clole_3840</name>
</gene>
<evidence type="ECO:0000313" key="9">
    <source>
        <dbReference type="EMBL" id="ADZ85520.1"/>
    </source>
</evidence>
<feature type="transmembrane region" description="Helical" evidence="7">
    <location>
        <begin position="259"/>
        <end position="276"/>
    </location>
</feature>
<organism evidence="9 10">
    <name type="scientific">Cellulosilyticum lentocellum (strain ATCC 49066 / DSM 5427 / NCIMB 11756 / RHM5)</name>
    <name type="common">Clostridium lentocellum</name>
    <dbReference type="NCBI Taxonomy" id="642492"/>
    <lineage>
        <taxon>Bacteria</taxon>
        <taxon>Bacillati</taxon>
        <taxon>Bacillota</taxon>
        <taxon>Clostridia</taxon>
        <taxon>Lachnospirales</taxon>
        <taxon>Cellulosilyticaceae</taxon>
        <taxon>Cellulosilyticum</taxon>
    </lineage>
</organism>
<dbReference type="GO" id="GO:0055085">
    <property type="term" value="P:transmembrane transport"/>
    <property type="evidence" value="ECO:0007669"/>
    <property type="project" value="InterPro"/>
</dbReference>
<dbReference type="PANTHER" id="PTHR30193">
    <property type="entry name" value="ABC TRANSPORTER PERMEASE PROTEIN"/>
    <property type="match status" value="1"/>
</dbReference>
<comment type="similarity">
    <text evidence="7">Belongs to the binding-protein-dependent transport system permease family.</text>
</comment>
<dbReference type="HOGENOM" id="CLU_016047_0_0_9"/>
<dbReference type="Proteomes" id="UP000008467">
    <property type="component" value="Chromosome"/>
</dbReference>
<evidence type="ECO:0000256" key="7">
    <source>
        <dbReference type="RuleBase" id="RU363032"/>
    </source>
</evidence>
<feature type="domain" description="ABC transmembrane type-1" evidence="8">
    <location>
        <begin position="67"/>
        <end position="273"/>
    </location>
</feature>
<accession>F2JIQ0</accession>
<dbReference type="GO" id="GO:0005886">
    <property type="term" value="C:plasma membrane"/>
    <property type="evidence" value="ECO:0007669"/>
    <property type="project" value="UniProtKB-SubCell"/>
</dbReference>
<dbReference type="EMBL" id="CP002582">
    <property type="protein sequence ID" value="ADZ85520.1"/>
    <property type="molecule type" value="Genomic_DNA"/>
</dbReference>
<protein>
    <submittedName>
        <fullName evidence="9">ABC-type transporter, integral membrane subunit</fullName>
    </submittedName>
</protein>
<dbReference type="PROSITE" id="PS50928">
    <property type="entry name" value="ABC_TM1"/>
    <property type="match status" value="1"/>
</dbReference>
<keyword evidence="6 7" id="KW-0472">Membrane</keyword>
<dbReference type="STRING" id="642492.Clole_3840"/>
<keyword evidence="2 7" id="KW-0813">Transport</keyword>
<dbReference type="Gene3D" id="1.10.3720.10">
    <property type="entry name" value="MetI-like"/>
    <property type="match status" value="1"/>
</dbReference>
<keyword evidence="4 7" id="KW-0812">Transmembrane</keyword>
<proteinExistence type="inferred from homology"/>
<dbReference type="CDD" id="cd06261">
    <property type="entry name" value="TM_PBP2"/>
    <property type="match status" value="1"/>
</dbReference>
<reference evidence="9 10" key="1">
    <citation type="journal article" date="2011" name="J. Bacteriol.">
        <title>Complete genome sequence of the cellulose-degrading bacterium Cellulosilyticum lentocellum.</title>
        <authorList>
            <consortium name="US DOE Joint Genome Institute"/>
            <person name="Miller D.A."/>
            <person name="Suen G."/>
            <person name="Bruce D."/>
            <person name="Copeland A."/>
            <person name="Cheng J.F."/>
            <person name="Detter C."/>
            <person name="Goodwin L.A."/>
            <person name="Han C.S."/>
            <person name="Hauser L.J."/>
            <person name="Land M.L."/>
            <person name="Lapidus A."/>
            <person name="Lucas S."/>
            <person name="Meincke L."/>
            <person name="Pitluck S."/>
            <person name="Tapia R."/>
            <person name="Teshima H."/>
            <person name="Woyke T."/>
            <person name="Fox B.G."/>
            <person name="Angert E.R."/>
            <person name="Currie C.R."/>
        </authorList>
    </citation>
    <scope>NUCLEOTIDE SEQUENCE [LARGE SCALE GENOMIC DNA]</scope>
    <source>
        <strain evidence="10">ATCC 49066 / DSM 5427 / NCIMB 11756 / RHM5</strain>
    </source>
</reference>
<keyword evidence="10" id="KW-1185">Reference proteome</keyword>
<feature type="transmembrane region" description="Helical" evidence="7">
    <location>
        <begin position="105"/>
        <end position="126"/>
    </location>
</feature>
<dbReference type="PANTHER" id="PTHR30193:SF37">
    <property type="entry name" value="INNER MEMBRANE ABC TRANSPORTER PERMEASE PROTEIN YCJO"/>
    <property type="match status" value="1"/>
</dbReference>
<name>F2JIQ0_CELLD</name>
<dbReference type="SUPFAM" id="SSF161098">
    <property type="entry name" value="MetI-like"/>
    <property type="match status" value="1"/>
</dbReference>
<evidence type="ECO:0000256" key="1">
    <source>
        <dbReference type="ARBA" id="ARBA00004651"/>
    </source>
</evidence>
<evidence type="ECO:0000256" key="2">
    <source>
        <dbReference type="ARBA" id="ARBA00022448"/>
    </source>
</evidence>
<sequence>MKRSKVGFWLFLAPCLLAFLTVVFIPMLGGFYYSFTDWDGMASSVNFVGLDNFVRLFTEEKQFWISFKFTALFTLASVILINIVGFALALLVTKRFKGANLLRSIFFMPNLIGGLLLGFAWQFIFTKVFPATGIPFLQNWLTNKETGFMALLIVMVWQMGGYMMIIYVAALQGIPDTVLEAAELDGAKGLTKLRTIIMPMVSQAFTVGLFLMLSNSFKLFDQNLALTGGGPNRSTEMLALNIYQTAFSGNEMGYAQAKALVFLVTIAVVSIIQLTISKRAEIEA</sequence>
<feature type="transmembrane region" description="Helical" evidence="7">
    <location>
        <begin position="69"/>
        <end position="93"/>
    </location>
</feature>
<keyword evidence="5 7" id="KW-1133">Transmembrane helix</keyword>
<dbReference type="AlphaFoldDB" id="F2JIQ0"/>
<dbReference type="RefSeq" id="WP_013658794.1">
    <property type="nucleotide sequence ID" value="NC_015275.1"/>
</dbReference>
<evidence type="ECO:0000256" key="3">
    <source>
        <dbReference type="ARBA" id="ARBA00022475"/>
    </source>
</evidence>
<dbReference type="Pfam" id="PF00528">
    <property type="entry name" value="BPD_transp_1"/>
    <property type="match status" value="1"/>
</dbReference>
<comment type="subcellular location">
    <subcellularLocation>
        <location evidence="1 7">Cell membrane</location>
        <topology evidence="1 7">Multi-pass membrane protein</topology>
    </subcellularLocation>
</comment>
<feature type="transmembrane region" description="Helical" evidence="7">
    <location>
        <begin position="146"/>
        <end position="170"/>
    </location>
</feature>
<evidence type="ECO:0000313" key="10">
    <source>
        <dbReference type="Proteomes" id="UP000008467"/>
    </source>
</evidence>
<evidence type="ECO:0000256" key="6">
    <source>
        <dbReference type="ARBA" id="ARBA00023136"/>
    </source>
</evidence>